<gene>
    <name evidence="2" type="ORF">DXX92_18540</name>
</gene>
<feature type="domain" description="Beta-lactamase-related" evidence="1">
    <location>
        <begin position="98"/>
        <end position="374"/>
    </location>
</feature>
<dbReference type="Gene3D" id="3.40.710.10">
    <property type="entry name" value="DD-peptidase/beta-lactamase superfamily"/>
    <property type="match status" value="1"/>
</dbReference>
<dbReference type="InterPro" id="IPR001466">
    <property type="entry name" value="Beta-lactam-related"/>
</dbReference>
<keyword evidence="2" id="KW-0378">Hydrolase</keyword>
<dbReference type="GO" id="GO:0016787">
    <property type="term" value="F:hydrolase activity"/>
    <property type="evidence" value="ECO:0007669"/>
    <property type="project" value="UniProtKB-KW"/>
</dbReference>
<dbReference type="InterPro" id="IPR012338">
    <property type="entry name" value="Beta-lactam/transpept-like"/>
</dbReference>
<proteinExistence type="predicted"/>
<evidence type="ECO:0000313" key="2">
    <source>
        <dbReference type="EMBL" id="REL37526.1"/>
    </source>
</evidence>
<dbReference type="EMBL" id="QUOV01000001">
    <property type="protein sequence ID" value="REL37526.1"/>
    <property type="molecule type" value="Genomic_DNA"/>
</dbReference>
<accession>A0A3E0UL05</accession>
<protein>
    <submittedName>
        <fullName evidence="2">Class C beta-lactamase-related serine hydrolase</fullName>
    </submittedName>
</protein>
<reference evidence="2 3" key="1">
    <citation type="submission" date="2018-08" db="EMBL/GenBank/DDBJ databases">
        <title>Thalassotalea euphylliae genome.</title>
        <authorList>
            <person name="Summers S."/>
            <person name="Rice S.A."/>
            <person name="Freckelton M.L."/>
            <person name="Nedved B.T."/>
            <person name="Hadfield M.G."/>
        </authorList>
    </citation>
    <scope>NUCLEOTIDE SEQUENCE [LARGE SCALE GENOMIC DNA]</scope>
    <source>
        <strain evidence="2 3">H2</strain>
    </source>
</reference>
<sequence length="396" mass="43573">MDDDNVDTFWVDAKVIEQLKPAHIKQYHATSAPRGTAAQAVGSFRDIPALKNAFFDTAPSSSDSSLAARQLAVAEDNTKAIIQLAKEIGAVKHGNYDSLLIAHKNALVFESYQQRGRFNLAHPQASATKGYTSLLVGRAIQLGYLSMADLDKPIISFLNKINKSELVKGAEKITLHKALTMHGGLTIDEEKWQELEKSPAQLQGQKLVQALLEISAPITDETQVYKYGNYNPILVMAVIDAVTPKGAEHFIKTEVLDKLNIANYQWSTHISGLPQAGWKINLTSRDMVKLGLIVANQGKWQGKPFVSTDYLVKATSAFANPPEDFIPEEYRYGYFWYTTPVQVKGKTYVANLAWGGGGQRVIVVAELGLVIAITGHDRDDKIMTQITDTVIPAFAD</sequence>
<dbReference type="OrthoDB" id="9814204at2"/>
<dbReference type="PANTHER" id="PTHR43283:SF7">
    <property type="entry name" value="BETA-LACTAMASE-RELATED DOMAIN-CONTAINING PROTEIN"/>
    <property type="match status" value="1"/>
</dbReference>
<dbReference type="AlphaFoldDB" id="A0A3E0UL05"/>
<name>A0A3E0UL05_9GAMM</name>
<dbReference type="Proteomes" id="UP000256999">
    <property type="component" value="Unassembled WGS sequence"/>
</dbReference>
<dbReference type="PANTHER" id="PTHR43283">
    <property type="entry name" value="BETA-LACTAMASE-RELATED"/>
    <property type="match status" value="1"/>
</dbReference>
<evidence type="ECO:0000259" key="1">
    <source>
        <dbReference type="Pfam" id="PF00144"/>
    </source>
</evidence>
<comment type="caution">
    <text evidence="2">The sequence shown here is derived from an EMBL/GenBank/DDBJ whole genome shotgun (WGS) entry which is preliminary data.</text>
</comment>
<dbReference type="Pfam" id="PF00144">
    <property type="entry name" value="Beta-lactamase"/>
    <property type="match status" value="1"/>
</dbReference>
<organism evidence="2 3">
    <name type="scientific">Thalassotalea euphylliae</name>
    <dbReference type="NCBI Taxonomy" id="1655234"/>
    <lineage>
        <taxon>Bacteria</taxon>
        <taxon>Pseudomonadati</taxon>
        <taxon>Pseudomonadota</taxon>
        <taxon>Gammaproteobacteria</taxon>
        <taxon>Alteromonadales</taxon>
        <taxon>Colwelliaceae</taxon>
        <taxon>Thalassotalea</taxon>
    </lineage>
</organism>
<evidence type="ECO:0000313" key="3">
    <source>
        <dbReference type="Proteomes" id="UP000256999"/>
    </source>
</evidence>
<dbReference type="SUPFAM" id="SSF56601">
    <property type="entry name" value="beta-lactamase/transpeptidase-like"/>
    <property type="match status" value="1"/>
</dbReference>
<dbReference type="InterPro" id="IPR050789">
    <property type="entry name" value="Diverse_Enzym_Activities"/>
</dbReference>